<organism evidence="2 3">
    <name type="scientific">Methylorubrum populi</name>
    <dbReference type="NCBI Taxonomy" id="223967"/>
    <lineage>
        <taxon>Bacteria</taxon>
        <taxon>Pseudomonadati</taxon>
        <taxon>Pseudomonadota</taxon>
        <taxon>Alphaproteobacteria</taxon>
        <taxon>Hyphomicrobiales</taxon>
        <taxon>Methylobacteriaceae</taxon>
        <taxon>Methylorubrum</taxon>
    </lineage>
</organism>
<dbReference type="Gene3D" id="1.10.260.40">
    <property type="entry name" value="lambda repressor-like DNA-binding domains"/>
    <property type="match status" value="1"/>
</dbReference>
<dbReference type="Proteomes" id="UP000218288">
    <property type="component" value="Chromosome"/>
</dbReference>
<dbReference type="SUPFAM" id="SSF47413">
    <property type="entry name" value="lambda repressor-like DNA-binding domains"/>
    <property type="match status" value="1"/>
</dbReference>
<dbReference type="InterPro" id="IPR001387">
    <property type="entry name" value="Cro/C1-type_HTH"/>
</dbReference>
<dbReference type="GO" id="GO:0003677">
    <property type="term" value="F:DNA binding"/>
    <property type="evidence" value="ECO:0007669"/>
    <property type="project" value="InterPro"/>
</dbReference>
<evidence type="ECO:0000313" key="2">
    <source>
        <dbReference type="EMBL" id="BAU93378.1"/>
    </source>
</evidence>
<evidence type="ECO:0000259" key="1">
    <source>
        <dbReference type="Pfam" id="PF01381"/>
    </source>
</evidence>
<dbReference type="EMBL" id="AP014809">
    <property type="protein sequence ID" value="BAU93378.1"/>
    <property type="molecule type" value="Genomic_DNA"/>
</dbReference>
<dbReference type="Pfam" id="PF01381">
    <property type="entry name" value="HTH_3"/>
    <property type="match status" value="1"/>
</dbReference>
<name>A0A169RG71_9HYPH</name>
<accession>A0A169RG71</accession>
<dbReference type="InterPro" id="IPR010982">
    <property type="entry name" value="Lambda_DNA-bd_dom_sf"/>
</dbReference>
<feature type="domain" description="HTH cro/C1-type" evidence="1">
    <location>
        <begin position="16"/>
        <end position="59"/>
    </location>
</feature>
<proteinExistence type="predicted"/>
<dbReference type="AlphaFoldDB" id="A0A169RG71"/>
<gene>
    <name evidence="2" type="ORF">MPPM_4773</name>
</gene>
<reference evidence="2 3" key="1">
    <citation type="journal article" date="2016" name="Genome Announc.">
        <title>Complete Genome Sequence of Methylobacterium populi P-1M, Isolated from Pink-Pigmented Household Biofilm.</title>
        <authorList>
            <person name="Morohoshi T."/>
            <person name="Ikeda T."/>
        </authorList>
    </citation>
    <scope>NUCLEOTIDE SEQUENCE [LARGE SCALE GENOMIC DNA]</scope>
    <source>
        <strain evidence="2 3">P-1M</strain>
    </source>
</reference>
<dbReference type="CDD" id="cd00093">
    <property type="entry name" value="HTH_XRE"/>
    <property type="match status" value="1"/>
</dbReference>
<evidence type="ECO:0000313" key="3">
    <source>
        <dbReference type="Proteomes" id="UP000218288"/>
    </source>
</evidence>
<protein>
    <recommendedName>
        <fullName evidence="1">HTH cro/C1-type domain-containing protein</fullName>
    </recommendedName>
</protein>
<sequence>MTETDGRTVVLTVEQIRMAKAALGWSNPMMAEMTGLHRNTLNRAENGEAKRSTLELLRRVFEQAGLEFIPANGGGPGVRLRENAESAN</sequence>